<feature type="signal peptide" evidence="6">
    <location>
        <begin position="1"/>
        <end position="20"/>
    </location>
</feature>
<feature type="region of interest" description="Disordered" evidence="5">
    <location>
        <begin position="269"/>
        <end position="293"/>
    </location>
</feature>
<evidence type="ECO:0000256" key="4">
    <source>
        <dbReference type="ARBA" id="ARBA00023157"/>
    </source>
</evidence>
<dbReference type="GO" id="GO:0007218">
    <property type="term" value="P:neuropeptide signaling pathway"/>
    <property type="evidence" value="ECO:0007669"/>
    <property type="project" value="InterPro"/>
</dbReference>
<keyword evidence="8" id="KW-1185">Reference proteome</keyword>
<evidence type="ECO:0000256" key="2">
    <source>
        <dbReference type="ARBA" id="ARBA00008543"/>
    </source>
</evidence>
<dbReference type="Proteomes" id="UP000694557">
    <property type="component" value="Unassembled WGS sequence"/>
</dbReference>
<accession>A0A8C7HTU2</accession>
<proteinExistence type="inferred from homology"/>
<dbReference type="GO" id="GO:0043679">
    <property type="term" value="C:axon terminus"/>
    <property type="evidence" value="ECO:0007669"/>
    <property type="project" value="TreeGrafter"/>
</dbReference>
<evidence type="ECO:0000256" key="3">
    <source>
        <dbReference type="ARBA" id="ARBA00022525"/>
    </source>
</evidence>
<dbReference type="GO" id="GO:0005576">
    <property type="term" value="C:extracellular region"/>
    <property type="evidence" value="ECO:0007669"/>
    <property type="project" value="UniProtKB-SubCell"/>
</dbReference>
<feature type="chain" id="PRO_5034903878" evidence="6">
    <location>
        <begin position="21"/>
        <end position="293"/>
    </location>
</feature>
<keyword evidence="3" id="KW-0964">Secreted</keyword>
<keyword evidence="4" id="KW-1015">Disulfide bond</keyword>
<dbReference type="InterPro" id="IPR006024">
    <property type="entry name" value="Opioid_neupept"/>
</dbReference>
<gene>
    <name evidence="7" type="primary">LOC109879164</name>
</gene>
<evidence type="ECO:0000256" key="6">
    <source>
        <dbReference type="SAM" id="SignalP"/>
    </source>
</evidence>
<reference evidence="7" key="2">
    <citation type="submission" date="2025-09" db="UniProtKB">
        <authorList>
            <consortium name="Ensembl"/>
        </authorList>
    </citation>
    <scope>IDENTIFICATION</scope>
</reference>
<dbReference type="Ensembl" id="ENSOKIT00005066362.1">
    <property type="protein sequence ID" value="ENSOKIP00005062445.1"/>
    <property type="gene ID" value="ENSOKIG00005026767.1"/>
</dbReference>
<dbReference type="GO" id="GO:0005886">
    <property type="term" value="C:plasma membrane"/>
    <property type="evidence" value="ECO:0007669"/>
    <property type="project" value="TreeGrafter"/>
</dbReference>
<dbReference type="RefSeq" id="XP_031692643.1">
    <property type="nucleotide sequence ID" value="XM_031836783.1"/>
</dbReference>
<dbReference type="GeneTree" id="ENSGT00950000183149"/>
<dbReference type="GO" id="GO:0007600">
    <property type="term" value="P:sensory perception"/>
    <property type="evidence" value="ECO:0007669"/>
    <property type="project" value="TreeGrafter"/>
</dbReference>
<feature type="region of interest" description="Disordered" evidence="5">
    <location>
        <begin position="132"/>
        <end position="203"/>
    </location>
</feature>
<sequence>MKWPLWSLLLLLCRCSPGQSGCQGDCLACGLLLSNPQSQQQVFNTLVCLLECDGHVSPALTWDLCQRAMLPHYPLPPDDGAVSKRAEEKLSLNHGPVDLESDGKMLYSAAMGRYQQDGAYQEDEALVRRDSQYDSSPLGLTAEGDSLALGMESREEEEEVRRRRSGQGEEGDSLALGMESREEEEEVRRRRSGQGEEGDEEDAVVQLTKRFGGFLKGRHSYRKLIGGPERKSLQKRLGGFIGIRKSARKWNNQKRVSQLLRQYLGMTGSRTPGRGVGRFTNPAQGLRRLPSRL</sequence>
<name>A0A8C7HTU2_ONCKI</name>
<evidence type="ECO:0000256" key="1">
    <source>
        <dbReference type="ARBA" id="ARBA00004613"/>
    </source>
</evidence>
<dbReference type="GO" id="GO:0030425">
    <property type="term" value="C:dendrite"/>
    <property type="evidence" value="ECO:0007669"/>
    <property type="project" value="TreeGrafter"/>
</dbReference>
<dbReference type="GO" id="GO:0007268">
    <property type="term" value="P:chemical synaptic transmission"/>
    <property type="evidence" value="ECO:0007669"/>
    <property type="project" value="TreeGrafter"/>
</dbReference>
<keyword evidence="6" id="KW-0732">Signal</keyword>
<organism evidence="7 8">
    <name type="scientific">Oncorhynchus kisutch</name>
    <name type="common">Coho salmon</name>
    <name type="synonym">Salmo kisutch</name>
    <dbReference type="NCBI Taxonomy" id="8019"/>
    <lineage>
        <taxon>Eukaryota</taxon>
        <taxon>Metazoa</taxon>
        <taxon>Chordata</taxon>
        <taxon>Craniata</taxon>
        <taxon>Vertebrata</taxon>
        <taxon>Euteleostomi</taxon>
        <taxon>Actinopterygii</taxon>
        <taxon>Neopterygii</taxon>
        <taxon>Teleostei</taxon>
        <taxon>Protacanthopterygii</taxon>
        <taxon>Salmoniformes</taxon>
        <taxon>Salmonidae</taxon>
        <taxon>Salmoninae</taxon>
        <taxon>Oncorhynchus</taxon>
    </lineage>
</organism>
<dbReference type="KEGG" id="oki:109879164"/>
<dbReference type="PANTHER" id="PTHR11438">
    <property type="entry name" value="PROENKEPHALIN"/>
    <property type="match status" value="1"/>
</dbReference>
<evidence type="ECO:0000313" key="7">
    <source>
        <dbReference type="Ensembl" id="ENSOKIP00005062445.1"/>
    </source>
</evidence>
<dbReference type="Pfam" id="PF01160">
    <property type="entry name" value="Opiods_neuropep"/>
    <property type="match status" value="1"/>
</dbReference>
<dbReference type="AlphaFoldDB" id="A0A8C7HTU2"/>
<comment type="subcellular location">
    <subcellularLocation>
        <location evidence="1">Secreted</location>
    </subcellularLocation>
</comment>
<comment type="similarity">
    <text evidence="2">Belongs to the opioid neuropeptide precursor family.</text>
</comment>
<dbReference type="PANTHER" id="PTHR11438:SF5">
    <property type="entry name" value="PREPRONOCICEPTIN"/>
    <property type="match status" value="1"/>
</dbReference>
<evidence type="ECO:0000313" key="8">
    <source>
        <dbReference type="Proteomes" id="UP000694557"/>
    </source>
</evidence>
<evidence type="ECO:0000256" key="5">
    <source>
        <dbReference type="SAM" id="MobiDB-lite"/>
    </source>
</evidence>
<reference evidence="7" key="1">
    <citation type="submission" date="2025-08" db="UniProtKB">
        <authorList>
            <consortium name="Ensembl"/>
        </authorList>
    </citation>
    <scope>IDENTIFICATION</scope>
</reference>
<protein>
    <submittedName>
        <fullName evidence="7">Prepronociceptin b</fullName>
    </submittedName>
</protein>
<dbReference type="GeneID" id="109879164"/>
<dbReference type="GO" id="GO:0031628">
    <property type="term" value="F:opioid receptor binding"/>
    <property type="evidence" value="ECO:0007669"/>
    <property type="project" value="TreeGrafter"/>
</dbReference>
<dbReference type="GO" id="GO:0043025">
    <property type="term" value="C:neuronal cell body"/>
    <property type="evidence" value="ECO:0007669"/>
    <property type="project" value="TreeGrafter"/>
</dbReference>